<reference evidence="1 2" key="1">
    <citation type="journal article" date="2021" name="Nat. Plants">
        <title>The Taxus genome provides insights into paclitaxel biosynthesis.</title>
        <authorList>
            <person name="Xiong X."/>
            <person name="Gou J."/>
            <person name="Liao Q."/>
            <person name="Li Y."/>
            <person name="Zhou Q."/>
            <person name="Bi G."/>
            <person name="Li C."/>
            <person name="Du R."/>
            <person name="Wang X."/>
            <person name="Sun T."/>
            <person name="Guo L."/>
            <person name="Liang H."/>
            <person name="Lu P."/>
            <person name="Wu Y."/>
            <person name="Zhang Z."/>
            <person name="Ro D.K."/>
            <person name="Shang Y."/>
            <person name="Huang S."/>
            <person name="Yan J."/>
        </authorList>
    </citation>
    <scope>NUCLEOTIDE SEQUENCE [LARGE SCALE GENOMIC DNA]</scope>
    <source>
        <strain evidence="1">Ta-2019</strain>
    </source>
</reference>
<dbReference type="SUPFAM" id="SSF53686">
    <property type="entry name" value="Tryptophan synthase beta subunit-like PLP-dependent enzymes"/>
    <property type="match status" value="1"/>
</dbReference>
<accession>A0AA38F560</accession>
<gene>
    <name evidence="1" type="ORF">KI387_033658</name>
</gene>
<feature type="non-terminal residue" evidence="1">
    <location>
        <position position="1"/>
    </location>
</feature>
<protein>
    <submittedName>
        <fullName evidence="1">Uncharacterized protein</fullName>
    </submittedName>
</protein>
<dbReference type="AlphaFoldDB" id="A0AA38F560"/>
<comment type="caution">
    <text evidence="1">The sequence shown here is derived from an EMBL/GenBank/DDBJ whole genome shotgun (WGS) entry which is preliminary data.</text>
</comment>
<dbReference type="PANTHER" id="PTHR10314">
    <property type="entry name" value="CYSTATHIONINE BETA-SYNTHASE"/>
    <property type="match status" value="1"/>
</dbReference>
<proteinExistence type="predicted"/>
<dbReference type="InterPro" id="IPR050214">
    <property type="entry name" value="Cys_Synth/Cystath_Beta-Synth"/>
</dbReference>
<feature type="non-terminal residue" evidence="1">
    <location>
        <position position="103"/>
    </location>
</feature>
<dbReference type="Proteomes" id="UP000824469">
    <property type="component" value="Unassembled WGS sequence"/>
</dbReference>
<sequence>PHNITGTGVGFNPNILDMDILDRVLEVSSDHAIKMAQELAVKEGLMHIGSGQQVGISLGSNTVATMQLARRSENRDKLIVRDSTWCNDFCWYVSKMYTQALEN</sequence>
<dbReference type="InterPro" id="IPR036052">
    <property type="entry name" value="TrpB-like_PALP_sf"/>
</dbReference>
<organism evidence="1 2">
    <name type="scientific">Taxus chinensis</name>
    <name type="common">Chinese yew</name>
    <name type="synonym">Taxus wallichiana var. chinensis</name>
    <dbReference type="NCBI Taxonomy" id="29808"/>
    <lineage>
        <taxon>Eukaryota</taxon>
        <taxon>Viridiplantae</taxon>
        <taxon>Streptophyta</taxon>
        <taxon>Embryophyta</taxon>
        <taxon>Tracheophyta</taxon>
        <taxon>Spermatophyta</taxon>
        <taxon>Pinopsida</taxon>
        <taxon>Pinidae</taxon>
        <taxon>Conifers II</taxon>
        <taxon>Cupressales</taxon>
        <taxon>Taxaceae</taxon>
        <taxon>Taxus</taxon>
    </lineage>
</organism>
<name>A0AA38F560_TAXCH</name>
<keyword evidence="2" id="KW-1185">Reference proteome</keyword>
<evidence type="ECO:0000313" key="1">
    <source>
        <dbReference type="EMBL" id="KAH9289541.1"/>
    </source>
</evidence>
<evidence type="ECO:0000313" key="2">
    <source>
        <dbReference type="Proteomes" id="UP000824469"/>
    </source>
</evidence>
<dbReference type="EMBL" id="JAHRHJ020003813">
    <property type="protein sequence ID" value="KAH9289541.1"/>
    <property type="molecule type" value="Genomic_DNA"/>
</dbReference>
<dbReference type="Gene3D" id="3.40.50.1100">
    <property type="match status" value="1"/>
</dbReference>